<gene>
    <name evidence="1" type="ORF">AC579_6381</name>
</gene>
<proteinExistence type="predicted"/>
<protein>
    <submittedName>
        <fullName evidence="1">Uncharacterized protein</fullName>
    </submittedName>
</protein>
<name>A0A139IJH0_9PEZI</name>
<accession>A0A139IJH0</accession>
<dbReference type="Proteomes" id="UP000073492">
    <property type="component" value="Unassembled WGS sequence"/>
</dbReference>
<keyword evidence="2" id="KW-1185">Reference proteome</keyword>
<dbReference type="AlphaFoldDB" id="A0A139IJH0"/>
<sequence>MALCFFFKFTVMLHRDVAKLPLQVKLLSKQAVILLLYRNCRKPIFCESLLLKLKNFAAMRFFSVLQLRLKPFDSVQMSSFNLLRPSNMRLEVMPGLNCLSLLHNALMYLVELVAFLVRELTRSLFILHSMLKIFKLRLQAVDNIVELRQLFLRLRLGIIGGLLVFVDFVLQLFHKLAQLSRFQLLSGNGFFCCPL</sequence>
<evidence type="ECO:0000313" key="2">
    <source>
        <dbReference type="Proteomes" id="UP000073492"/>
    </source>
</evidence>
<evidence type="ECO:0000313" key="1">
    <source>
        <dbReference type="EMBL" id="KXT14722.1"/>
    </source>
</evidence>
<dbReference type="OrthoDB" id="10068368at2759"/>
<organism evidence="1 2">
    <name type="scientific">Pseudocercospora musae</name>
    <dbReference type="NCBI Taxonomy" id="113226"/>
    <lineage>
        <taxon>Eukaryota</taxon>
        <taxon>Fungi</taxon>
        <taxon>Dikarya</taxon>
        <taxon>Ascomycota</taxon>
        <taxon>Pezizomycotina</taxon>
        <taxon>Dothideomycetes</taxon>
        <taxon>Dothideomycetidae</taxon>
        <taxon>Mycosphaerellales</taxon>
        <taxon>Mycosphaerellaceae</taxon>
        <taxon>Pseudocercospora</taxon>
    </lineage>
</organism>
<dbReference type="EMBL" id="LFZO01000077">
    <property type="protein sequence ID" value="KXT14722.1"/>
    <property type="molecule type" value="Genomic_DNA"/>
</dbReference>
<comment type="caution">
    <text evidence="1">The sequence shown here is derived from an EMBL/GenBank/DDBJ whole genome shotgun (WGS) entry which is preliminary data.</text>
</comment>
<reference evidence="1 2" key="1">
    <citation type="submission" date="2015-07" db="EMBL/GenBank/DDBJ databases">
        <title>Comparative genomics of the Sigatoka disease complex on banana suggests a link between parallel evolutionary changes in Pseudocercospora fijiensis and Pseudocercospora eumusae and increased virulence on the banana host.</title>
        <authorList>
            <person name="Chang T.-C."/>
            <person name="Salvucci A."/>
            <person name="Crous P.W."/>
            <person name="Stergiopoulos I."/>
        </authorList>
    </citation>
    <scope>NUCLEOTIDE SEQUENCE [LARGE SCALE GENOMIC DNA]</scope>
    <source>
        <strain evidence="1 2">CBS 116634</strain>
    </source>
</reference>